<dbReference type="PANTHER" id="PTHR46572">
    <property type="entry name" value="RHO1 GDP-GTP EXCHANGE PROTEIN 1-RELATED"/>
    <property type="match status" value="1"/>
</dbReference>
<dbReference type="InterPro" id="IPR000219">
    <property type="entry name" value="DH_dom"/>
</dbReference>
<comment type="caution">
    <text evidence="7">The sequence shown here is derived from an EMBL/GenBank/DDBJ whole genome shotgun (WGS) entry which is preliminary data.</text>
</comment>
<evidence type="ECO:0000256" key="1">
    <source>
        <dbReference type="ARBA" id="ARBA00022553"/>
    </source>
</evidence>
<dbReference type="GeneID" id="83215664"/>
<dbReference type="Pfam" id="PF00780">
    <property type="entry name" value="CNH"/>
    <property type="match status" value="1"/>
</dbReference>
<evidence type="ECO:0000313" key="7">
    <source>
        <dbReference type="EMBL" id="KAJ8656035.1"/>
    </source>
</evidence>
<keyword evidence="8" id="KW-1185">Reference proteome</keyword>
<dbReference type="SMART" id="SM00233">
    <property type="entry name" value="PH"/>
    <property type="match status" value="1"/>
</dbReference>
<accession>A0AAD7UZF6</accession>
<feature type="compositionally biased region" description="Pro residues" evidence="3">
    <location>
        <begin position="129"/>
        <end position="147"/>
    </location>
</feature>
<organism evidence="7 8">
    <name type="scientific">Lichtheimia ornata</name>
    <dbReference type="NCBI Taxonomy" id="688661"/>
    <lineage>
        <taxon>Eukaryota</taxon>
        <taxon>Fungi</taxon>
        <taxon>Fungi incertae sedis</taxon>
        <taxon>Mucoromycota</taxon>
        <taxon>Mucoromycotina</taxon>
        <taxon>Mucoromycetes</taxon>
        <taxon>Mucorales</taxon>
        <taxon>Lichtheimiaceae</taxon>
        <taxon>Lichtheimia</taxon>
    </lineage>
</organism>
<dbReference type="SUPFAM" id="SSF48065">
    <property type="entry name" value="DBL homology domain (DH-domain)"/>
    <property type="match status" value="1"/>
</dbReference>
<feature type="compositionally biased region" description="Polar residues" evidence="3">
    <location>
        <begin position="1"/>
        <end position="10"/>
    </location>
</feature>
<proteinExistence type="predicted"/>
<dbReference type="Gene3D" id="1.20.900.10">
    <property type="entry name" value="Dbl homology (DH) domain"/>
    <property type="match status" value="1"/>
</dbReference>
<evidence type="ECO:0000259" key="5">
    <source>
        <dbReference type="PROSITE" id="PS50010"/>
    </source>
</evidence>
<dbReference type="Pfam" id="PF00621">
    <property type="entry name" value="RhoGEF"/>
    <property type="match status" value="1"/>
</dbReference>
<dbReference type="InterPro" id="IPR036388">
    <property type="entry name" value="WH-like_DNA-bd_sf"/>
</dbReference>
<dbReference type="PROSITE" id="PS50010">
    <property type="entry name" value="DH_2"/>
    <property type="match status" value="1"/>
</dbReference>
<dbReference type="EMBL" id="JARTCD010000043">
    <property type="protein sequence ID" value="KAJ8656035.1"/>
    <property type="molecule type" value="Genomic_DNA"/>
</dbReference>
<feature type="region of interest" description="Disordered" evidence="3">
    <location>
        <begin position="1146"/>
        <end position="1165"/>
    </location>
</feature>
<dbReference type="RefSeq" id="XP_058340948.1">
    <property type="nucleotide sequence ID" value="XM_058488263.1"/>
</dbReference>
<feature type="compositionally biased region" description="Pro residues" evidence="3">
    <location>
        <begin position="259"/>
        <end position="279"/>
    </location>
</feature>
<feature type="compositionally biased region" description="Pro residues" evidence="3">
    <location>
        <begin position="172"/>
        <end position="191"/>
    </location>
</feature>
<keyword evidence="2" id="KW-0344">Guanine-nucleotide releasing factor</keyword>
<dbReference type="SMART" id="SM00036">
    <property type="entry name" value="CNH"/>
    <property type="match status" value="1"/>
</dbReference>
<dbReference type="InterPro" id="IPR001180">
    <property type="entry name" value="CNH_dom"/>
</dbReference>
<feature type="compositionally biased region" description="Acidic residues" evidence="3">
    <location>
        <begin position="370"/>
        <end position="382"/>
    </location>
</feature>
<evidence type="ECO:0000259" key="4">
    <source>
        <dbReference type="PROSITE" id="PS50003"/>
    </source>
</evidence>
<reference evidence="7 8" key="1">
    <citation type="submission" date="2023-03" db="EMBL/GenBank/DDBJ databases">
        <title>Genome sequence of Lichtheimia ornata CBS 291.66.</title>
        <authorList>
            <person name="Mohabir J.T."/>
            <person name="Shea T.P."/>
            <person name="Kurbessoian T."/>
            <person name="Berby B."/>
            <person name="Fontaine J."/>
            <person name="Livny J."/>
            <person name="Gnirke A."/>
            <person name="Stajich J.E."/>
            <person name="Cuomo C.A."/>
        </authorList>
    </citation>
    <scope>NUCLEOTIDE SEQUENCE [LARGE SCALE GENOMIC DNA]</scope>
    <source>
        <strain evidence="7">CBS 291.66</strain>
    </source>
</reference>
<gene>
    <name evidence="7" type="ORF">O0I10_008257</name>
</gene>
<dbReference type="Pfam" id="PF15405">
    <property type="entry name" value="PH_5"/>
    <property type="match status" value="1"/>
</dbReference>
<dbReference type="InterPro" id="IPR041675">
    <property type="entry name" value="PH_5"/>
</dbReference>
<feature type="domain" description="PH" evidence="4">
    <location>
        <begin position="836"/>
        <end position="986"/>
    </location>
</feature>
<evidence type="ECO:0000259" key="6">
    <source>
        <dbReference type="PROSITE" id="PS50219"/>
    </source>
</evidence>
<dbReference type="CDD" id="cd00160">
    <property type="entry name" value="RhoGEF"/>
    <property type="match status" value="1"/>
</dbReference>
<dbReference type="InterPro" id="IPR052233">
    <property type="entry name" value="Rho-type_GEFs"/>
</dbReference>
<dbReference type="PROSITE" id="PS50003">
    <property type="entry name" value="PH_DOMAIN"/>
    <property type="match status" value="1"/>
</dbReference>
<dbReference type="InterPro" id="IPR011993">
    <property type="entry name" value="PH-like_dom_sf"/>
</dbReference>
<keyword evidence="1" id="KW-0597">Phosphoprotein</keyword>
<dbReference type="GO" id="GO:0005085">
    <property type="term" value="F:guanyl-nucleotide exchange factor activity"/>
    <property type="evidence" value="ECO:0007669"/>
    <property type="project" value="UniProtKB-KW"/>
</dbReference>
<dbReference type="InterPro" id="IPR001849">
    <property type="entry name" value="PH_domain"/>
</dbReference>
<feature type="domain" description="DH" evidence="5">
    <location>
        <begin position="611"/>
        <end position="801"/>
    </location>
</feature>
<dbReference type="Gene3D" id="2.30.29.30">
    <property type="entry name" value="Pleckstrin-homology domain (PH domain)/Phosphotyrosine-binding domain (PTB)"/>
    <property type="match status" value="1"/>
</dbReference>
<dbReference type="PROSITE" id="PS50219">
    <property type="entry name" value="CNH"/>
    <property type="match status" value="1"/>
</dbReference>
<feature type="compositionally biased region" description="Low complexity" evidence="3">
    <location>
        <begin position="110"/>
        <end position="128"/>
    </location>
</feature>
<dbReference type="Proteomes" id="UP001234581">
    <property type="component" value="Unassembled WGS sequence"/>
</dbReference>
<feature type="compositionally biased region" description="Basic residues" evidence="3">
    <location>
        <begin position="194"/>
        <end position="204"/>
    </location>
</feature>
<sequence length="1386" mass="156442">MAEQQQQYAFNNDPRLQSGLTTGVNGGGGRPLHIMIPRPPSSQEPNGYGMTAPGYVQQGYPANPVYGGGYPGSSNRPPLPPRQPLPASEGGWKMSQRRPPMHMPMPAPQQHPSRPLNQMYPSQPQQPQQYPPMPSPSHSMPYPPPQRPDIAPYPLHPPISPRFPQTMDHQRPPPSPLDPVPPFHSYPPPATPTHTHHHHHHHHSSSSPNSMYPPPPSTTTSADHMSPHGHSQPDAELVSSPIYPPPSSTTTMNTQTIVRPPPPPPPLPPRMPMPMPTPTPSRNGHRYQAFQPQVAYPPPGYFRPPSQDFISRFRSSTVQSFQSSAPQPQPQPSVPPTSTVEQAEEELEEALKSTLRRYDSGKYTTSSSDTSDEEEQDDDDDTAATTPTQYSSKKLREKPLPPTPPPAAAAASRSTPPPPPVPALLSSVSRSFALQMKEVVSLRQLSFSNEYPNAFTGQEAVDTMLDMLQDQFPHQEHLREHCLAVLNALMTCKPFGLIEPVDATKKLRKHIVYDSPDETYRLRTGMTIGVFTPLTKCYVDGCEPGQGGCYAPRCPNKPAVQETDLLSQERLIRSISMRSSMSHEEGAMTTDSWGARMAPDFYETIDARERDRQEAMNEIIHGEEQYLKDMELLQNCIVTPLQQSSVIDPSEWELFSRDVFNNHQEIYALSMDFFNDLYGVYHEHENECLPGIGSILLEHFQRFRDPYALYVPNVHLAEYIVADLKQANTNFKDFLQSRLTDPQLNRHSFRHFLLRPVMRIARYPLLLQALIKKTDEDDPEYETLQECYNIISEVAAFCDQLAAGVKTRVEILLLNSALTCRQGESYDLKLTDPQRKIYYRGDLRRENSKLDVLEVHEKYIHMIVFDHIVLLTKARKTSDGTQYKIWRRPIPLQMLHIQGTDNDFSLPTQYLTTLGSTAHNIHTSLRTSTGLRSSTIMNSTTMVRNAHSALSLVLTHPGRHGGSYAFACADEAEKLQWLHALKQARSDMKLKTDAFNAISLESTFFRDYSASSTMEGSGKVTSSVPFVSAVDGVKMLAIGTSTGVYFKRLPEGRARPILSLKNVTQLDVMQAQQILLVLADKVLYAYPLDELTSTKNSKAPDRLKQEITDPVHFFQTGVCNGMELLVAARQRTVSTSFVAFKPERHVDSDGSLTTPTSSSSSHHHHHIRLRTISQRHLFRHHGSRSSWFSTYKEFSVGAHAIDIHFLKSKFAIVCDKAFEIIDPEDLSSSRSIPNDHDPQFYFLQQRKDNLRPLAMYRIQSKFLLCYNKFAFYVDNRRQGLIPRDRRSALLCEWECYPEAVVYHHPYIIAFDQRFVEVRHVETGDLVQMIPGNDCRLTYYGSSADGDGSGMTIQGCIVHAKNHHYQDVFYLEPHNVEQQQGNHDDDT</sequence>
<name>A0AAD7UZF6_9FUNG</name>
<dbReference type="PANTHER" id="PTHR46572:SF1">
    <property type="entry name" value="RHO1 GUANINE NUCLEOTIDE EXCHANGE FACTOR TUS1"/>
    <property type="match status" value="1"/>
</dbReference>
<feature type="domain" description="CNH" evidence="6">
    <location>
        <begin position="1017"/>
        <end position="1344"/>
    </location>
</feature>
<feature type="region of interest" description="Disordered" evidence="3">
    <location>
        <begin position="1"/>
        <end position="422"/>
    </location>
</feature>
<dbReference type="SMART" id="SM00325">
    <property type="entry name" value="RhoGEF"/>
    <property type="match status" value="1"/>
</dbReference>
<dbReference type="Gene3D" id="1.10.10.10">
    <property type="entry name" value="Winged helix-like DNA-binding domain superfamily/Winged helix DNA-binding domain"/>
    <property type="match status" value="1"/>
</dbReference>
<evidence type="ECO:0000313" key="8">
    <source>
        <dbReference type="Proteomes" id="UP001234581"/>
    </source>
</evidence>
<dbReference type="SUPFAM" id="SSF50729">
    <property type="entry name" value="PH domain-like"/>
    <property type="match status" value="1"/>
</dbReference>
<evidence type="ECO:0000256" key="2">
    <source>
        <dbReference type="ARBA" id="ARBA00022658"/>
    </source>
</evidence>
<dbReference type="InterPro" id="IPR035899">
    <property type="entry name" value="DBL_dom_sf"/>
</dbReference>
<evidence type="ECO:0000256" key="3">
    <source>
        <dbReference type="SAM" id="MobiDB-lite"/>
    </source>
</evidence>
<protein>
    <submittedName>
        <fullName evidence="7">Uncharacterized protein</fullName>
    </submittedName>
</protein>